<keyword evidence="1 3" id="KW-0728">SH3 domain</keyword>
<dbReference type="GO" id="GO:0005085">
    <property type="term" value="F:guanyl-nucleotide exchange factor activity"/>
    <property type="evidence" value="ECO:0000318"/>
    <property type="project" value="GO_Central"/>
</dbReference>
<dbReference type="GO" id="GO:0005737">
    <property type="term" value="C:cytoplasm"/>
    <property type="evidence" value="ECO:0000318"/>
    <property type="project" value="GO_Central"/>
</dbReference>
<dbReference type="PANTHER" id="PTHR22834:SF20">
    <property type="entry name" value="SH3 DOMAIN-CONTAINING PROTEIN"/>
    <property type="match status" value="1"/>
</dbReference>
<evidence type="ECO:0000313" key="9">
    <source>
        <dbReference type="EMBL" id="EDV29407.1"/>
    </source>
</evidence>
<evidence type="ECO:0000256" key="5">
    <source>
        <dbReference type="SAM" id="MobiDB-lite"/>
    </source>
</evidence>
<evidence type="ECO:0000259" key="7">
    <source>
        <dbReference type="PROSITE" id="PS50010"/>
    </source>
</evidence>
<dbReference type="InParanoid" id="B3RKI3"/>
<dbReference type="CDD" id="cd00174">
    <property type="entry name" value="SH3"/>
    <property type="match status" value="1"/>
</dbReference>
<dbReference type="eggNOG" id="KOG3519">
    <property type="taxonomic scope" value="Eukaryota"/>
</dbReference>
<evidence type="ECO:0000256" key="3">
    <source>
        <dbReference type="PROSITE-ProRule" id="PRU00192"/>
    </source>
</evidence>
<feature type="coiled-coil region" evidence="4">
    <location>
        <begin position="674"/>
        <end position="707"/>
    </location>
</feature>
<dbReference type="SMART" id="SM00325">
    <property type="entry name" value="RhoGEF"/>
    <property type="match status" value="1"/>
</dbReference>
<evidence type="ECO:0000256" key="2">
    <source>
        <dbReference type="ARBA" id="ARBA00022658"/>
    </source>
</evidence>
<dbReference type="SUPFAM" id="SSF103657">
    <property type="entry name" value="BAR/IMD domain-like"/>
    <property type="match status" value="1"/>
</dbReference>
<evidence type="ECO:0000313" key="10">
    <source>
        <dbReference type="Proteomes" id="UP000009022"/>
    </source>
</evidence>
<dbReference type="InterPro" id="IPR051492">
    <property type="entry name" value="Dynamin-Rho_GEF"/>
</dbReference>
<dbReference type="EMBL" id="DS985241">
    <property type="protein sequence ID" value="EDV29407.1"/>
    <property type="molecule type" value="Genomic_DNA"/>
</dbReference>
<evidence type="ECO:0000256" key="4">
    <source>
        <dbReference type="SAM" id="Coils"/>
    </source>
</evidence>
<evidence type="ECO:0000256" key="1">
    <source>
        <dbReference type="ARBA" id="ARBA00022443"/>
    </source>
</evidence>
<sequence length="1210" mass="135896">MSSLLKAVTEFQGEHEGDLPFKCGDLICILEEVDSNWWKGKLGENIGIFPVSFTREISSQFIATDDFRGDVGGDLPFTRGDVITVTEQIDENWYRGEMDGRHGIFPSSFVAESFQQPTATTDYHDDSYNNNDYTITPSTPTISKVDNNDDTNVQTKDSSLPHATESTSSPQLKVKKPPISPKPKIDPILLQNKRLNKSYSESRVKKQFAPPVPTPHQQLASTTSVITEGSTSISIQSSATASTLNTESTNKVKRHAPPIPEPRSKSSSVIGLSGTLYEDGKPRTPPPLKPKPKITSSQLLKLDSKVSKSQSFNHGIKQDNQNLSTNLSEDNDTVATNLQTHQDSSPANSRVPTQSSSQNILSKSDHDDHQNVDRKSSESEARANDINTTKEGSDSLASLWQSWESGNIGASKPKKKERVPMIQAERFRSHTIATTSIAEVDPAGKIDIISSGLSMNTTLSASSAARSAFSRSSQASIMGSRNSTVASNQQLETIVDSDNESLQVGKVLEEIPEEISSEKYTEDNAKVSSDSAYFVPSVDNSNMTVAHTTDVKSTSHMKTDNEDHVYESFDMDYGNNDSSDDSFVDAYDFIYNSHEEIKSDSFENIYEDVNIESIMDDSNAEEETECETIDSVLDKISHLEKEYDITNEKYEQLCSICQDGDNSDATAIEVRNTYDQLTDLYNKLGEQHEKLDKLKKEEAELREAKLKKHGKVVDELISTEESFLRDIKILLNEVFEPLKAKSLKEVNYVVLFNNLDDVIEFAEELFAGLKDAQASANIDNNIAHCFIAHAERMGDVYSRYCKNYPDSIGILEKYMEDEDLSKHFDELLDNARQYVNCLSLESLLIKPVQRVLKYPLLVGELIQTLPENEGADKEVLGISLQTIKSVAKKINEKKRQKELVQKYQSGTGIEYGSYSKLPHSIRKKAVRVGMRMIQKTGLVYQTNDGVYNEEVRILKELENYIRRFVRSIKSYLSRMKESSEACNSFCKTISNLYEGDIESSLYKQLIAALKEFSDVLSPENVSYIKKRVIHTLNEILAQFSNPQKLIKKCADKKLDFDNLLPKIEKTKDADKLKTIKAQLETAEADYNALKSHLLEELPRFTSKVVEAVNIAVACYIWSNKQLAKKMKELHEMVLALPSFGGSDQIVNEYVYRATPTIERLSYLSFVPGSFVPTLSRSYLTNTKVANSRILKLFLIFLYMKKYVRRSQTFS</sequence>
<dbReference type="SMART" id="SM00326">
    <property type="entry name" value="SH3"/>
    <property type="match status" value="2"/>
</dbReference>
<feature type="compositionally biased region" description="Polar residues" evidence="5">
    <location>
        <begin position="307"/>
        <end position="362"/>
    </location>
</feature>
<dbReference type="Pfam" id="PF03114">
    <property type="entry name" value="BAR"/>
    <property type="match status" value="1"/>
</dbReference>
<feature type="domain" description="SH3" evidence="6">
    <location>
        <begin position="56"/>
        <end position="115"/>
    </location>
</feature>
<dbReference type="PROSITE" id="PS50002">
    <property type="entry name" value="SH3"/>
    <property type="match status" value="1"/>
</dbReference>
<dbReference type="InterPro" id="IPR027267">
    <property type="entry name" value="AH/BAR_dom_sf"/>
</dbReference>
<protein>
    <recommendedName>
        <fullName evidence="11">Dynamin-binding protein</fullName>
    </recommendedName>
</protein>
<dbReference type="Pfam" id="PF00621">
    <property type="entry name" value="RhoGEF"/>
    <property type="match status" value="1"/>
</dbReference>
<feature type="compositionally biased region" description="Polar residues" evidence="5">
    <location>
        <begin position="385"/>
        <end position="394"/>
    </location>
</feature>
<name>B3RKI3_TRIAD</name>
<dbReference type="eggNOG" id="KOG4225">
    <property type="taxonomic scope" value="Eukaryota"/>
</dbReference>
<dbReference type="SUPFAM" id="SSF48065">
    <property type="entry name" value="DBL homology domain (DH-domain)"/>
    <property type="match status" value="1"/>
</dbReference>
<feature type="compositionally biased region" description="Polar residues" evidence="5">
    <location>
        <begin position="215"/>
        <end position="229"/>
    </location>
</feature>
<dbReference type="PROSITE" id="PS51021">
    <property type="entry name" value="BAR"/>
    <property type="match status" value="1"/>
</dbReference>
<dbReference type="PhylomeDB" id="B3RKI3"/>
<dbReference type="InterPro" id="IPR036028">
    <property type="entry name" value="SH3-like_dom_sf"/>
</dbReference>
<feature type="region of interest" description="Disordered" evidence="5">
    <location>
        <begin position="120"/>
        <end position="394"/>
    </location>
</feature>
<evidence type="ECO:0008006" key="11">
    <source>
        <dbReference type="Google" id="ProtNLM"/>
    </source>
</evidence>
<accession>B3RKI3</accession>
<keyword evidence="10" id="KW-1185">Reference proteome</keyword>
<feature type="domain" description="BAR" evidence="8">
    <location>
        <begin position="932"/>
        <end position="1145"/>
    </location>
</feature>
<dbReference type="Gene3D" id="1.20.1270.60">
    <property type="entry name" value="Arfaptin homology (AH) domain/BAR domain"/>
    <property type="match status" value="1"/>
</dbReference>
<feature type="compositionally biased region" description="Polar residues" evidence="5">
    <location>
        <begin position="135"/>
        <end position="158"/>
    </location>
</feature>
<dbReference type="HOGENOM" id="CLU_269838_0_0_1"/>
<dbReference type="OrthoDB" id="6244550at2759"/>
<feature type="compositionally biased region" description="Low complexity" evidence="5">
    <location>
        <begin position="230"/>
        <end position="243"/>
    </location>
</feature>
<gene>
    <name evidence="9" type="ORF">TRIADDRAFT_51691</name>
</gene>
<feature type="compositionally biased region" description="Basic and acidic residues" evidence="5">
    <location>
        <begin position="363"/>
        <end position="383"/>
    </location>
</feature>
<keyword evidence="2" id="KW-0344">Guanine-nucleotide releasing factor</keyword>
<evidence type="ECO:0000259" key="8">
    <source>
        <dbReference type="PROSITE" id="PS51021"/>
    </source>
</evidence>
<dbReference type="Proteomes" id="UP000009022">
    <property type="component" value="Unassembled WGS sequence"/>
</dbReference>
<dbReference type="InterPro" id="IPR001452">
    <property type="entry name" value="SH3_domain"/>
</dbReference>
<proteinExistence type="predicted"/>
<dbReference type="STRING" id="10228.B3RKI3"/>
<dbReference type="GeneID" id="6749023"/>
<dbReference type="CTD" id="6749023"/>
<dbReference type="PANTHER" id="PTHR22834">
    <property type="entry name" value="NUCLEAR FUSION PROTEIN FUS2"/>
    <property type="match status" value="1"/>
</dbReference>
<dbReference type="InterPro" id="IPR004148">
    <property type="entry name" value="BAR_dom"/>
</dbReference>
<reference evidence="9 10" key="1">
    <citation type="journal article" date="2008" name="Nature">
        <title>The Trichoplax genome and the nature of placozoans.</title>
        <authorList>
            <person name="Srivastava M."/>
            <person name="Begovic E."/>
            <person name="Chapman J."/>
            <person name="Putnam N.H."/>
            <person name="Hellsten U."/>
            <person name="Kawashima T."/>
            <person name="Kuo A."/>
            <person name="Mitros T."/>
            <person name="Salamov A."/>
            <person name="Carpenter M.L."/>
            <person name="Signorovitch A.Y."/>
            <person name="Moreno M.A."/>
            <person name="Kamm K."/>
            <person name="Grimwood J."/>
            <person name="Schmutz J."/>
            <person name="Shapiro H."/>
            <person name="Grigoriev I.V."/>
            <person name="Buss L.W."/>
            <person name="Schierwater B."/>
            <person name="Dellaporta S.L."/>
            <person name="Rokhsar D.S."/>
        </authorList>
    </citation>
    <scope>NUCLEOTIDE SEQUENCE [LARGE SCALE GENOMIC DNA]</scope>
    <source>
        <strain evidence="9 10">Grell-BS-1999</strain>
    </source>
</reference>
<dbReference type="InterPro" id="IPR000219">
    <property type="entry name" value="DH_dom"/>
</dbReference>
<dbReference type="Gene3D" id="2.30.30.40">
    <property type="entry name" value="SH3 Domains"/>
    <property type="match status" value="2"/>
</dbReference>
<dbReference type="PROSITE" id="PS50010">
    <property type="entry name" value="DH_2"/>
    <property type="match status" value="1"/>
</dbReference>
<organism evidence="9 10">
    <name type="scientific">Trichoplax adhaerens</name>
    <name type="common">Trichoplax reptans</name>
    <dbReference type="NCBI Taxonomy" id="10228"/>
    <lineage>
        <taxon>Eukaryota</taxon>
        <taxon>Metazoa</taxon>
        <taxon>Placozoa</taxon>
        <taxon>Uniplacotomia</taxon>
        <taxon>Trichoplacea</taxon>
        <taxon>Trichoplacidae</taxon>
        <taxon>Trichoplax</taxon>
    </lineage>
</organism>
<dbReference type="CDD" id="cd00160">
    <property type="entry name" value="RhoGEF"/>
    <property type="match status" value="1"/>
</dbReference>
<dbReference type="Pfam" id="PF07653">
    <property type="entry name" value="SH3_2"/>
    <property type="match status" value="1"/>
</dbReference>
<dbReference type="SMART" id="SM00721">
    <property type="entry name" value="BAR"/>
    <property type="match status" value="1"/>
</dbReference>
<dbReference type="InterPro" id="IPR035899">
    <property type="entry name" value="DBL_dom_sf"/>
</dbReference>
<dbReference type="Pfam" id="PF00018">
    <property type="entry name" value="SH3_1"/>
    <property type="match status" value="1"/>
</dbReference>
<dbReference type="Gene3D" id="1.20.900.10">
    <property type="entry name" value="Dbl homology (DH) domain"/>
    <property type="match status" value="1"/>
</dbReference>
<dbReference type="AlphaFoldDB" id="B3RKI3"/>
<dbReference type="FunCoup" id="B3RKI3">
    <property type="interactions" value="66"/>
</dbReference>
<evidence type="ECO:0000259" key="6">
    <source>
        <dbReference type="PROSITE" id="PS50002"/>
    </source>
</evidence>
<feature type="domain" description="DH" evidence="7">
    <location>
        <begin position="708"/>
        <end position="893"/>
    </location>
</feature>
<dbReference type="SUPFAM" id="SSF50044">
    <property type="entry name" value="SH3-domain"/>
    <property type="match status" value="2"/>
</dbReference>
<dbReference type="RefSeq" id="XP_002108609.1">
    <property type="nucleotide sequence ID" value="XM_002108573.1"/>
</dbReference>
<dbReference type="KEGG" id="tad:TRIADDRAFT_51691"/>
<keyword evidence="4" id="KW-0175">Coiled coil</keyword>